<feature type="region of interest" description="Disordered" evidence="10">
    <location>
        <begin position="1"/>
        <end position="30"/>
    </location>
</feature>
<evidence type="ECO:0000256" key="7">
    <source>
        <dbReference type="ARBA" id="ARBA00022840"/>
    </source>
</evidence>
<protein>
    <recommendedName>
        <fullName evidence="2">histidine kinase</fullName>
        <ecNumber evidence="2">2.7.13.3</ecNumber>
    </recommendedName>
</protein>
<evidence type="ECO:0000313" key="14">
    <source>
        <dbReference type="Proteomes" id="UP001525379"/>
    </source>
</evidence>
<dbReference type="EC" id="2.7.13.3" evidence="2"/>
<dbReference type="Gene3D" id="3.30.565.10">
    <property type="entry name" value="Histidine kinase-like ATPase, C-terminal domain"/>
    <property type="match status" value="1"/>
</dbReference>
<comment type="catalytic activity">
    <reaction evidence="1">
        <text>ATP + protein L-histidine = ADP + protein N-phospho-L-histidine.</text>
        <dbReference type="EC" id="2.7.13.3"/>
    </reaction>
</comment>
<evidence type="ECO:0000256" key="10">
    <source>
        <dbReference type="SAM" id="MobiDB-lite"/>
    </source>
</evidence>
<feature type="compositionally biased region" description="Basic and acidic residues" evidence="10">
    <location>
        <begin position="460"/>
        <end position="471"/>
    </location>
</feature>
<accession>A0ABT2HX87</accession>
<dbReference type="PANTHER" id="PTHR24421">
    <property type="entry name" value="NITRATE/NITRITE SENSOR PROTEIN NARX-RELATED"/>
    <property type="match status" value="1"/>
</dbReference>
<evidence type="ECO:0000259" key="12">
    <source>
        <dbReference type="Pfam" id="PF07730"/>
    </source>
</evidence>
<evidence type="ECO:0000256" key="9">
    <source>
        <dbReference type="SAM" id="Coils"/>
    </source>
</evidence>
<dbReference type="EMBL" id="JALXSQ010000020">
    <property type="protein sequence ID" value="MCT2042925.1"/>
    <property type="molecule type" value="Genomic_DNA"/>
</dbReference>
<dbReference type="CDD" id="cd16917">
    <property type="entry name" value="HATPase_UhpB-NarQ-NarX-like"/>
    <property type="match status" value="1"/>
</dbReference>
<evidence type="ECO:0000256" key="3">
    <source>
        <dbReference type="ARBA" id="ARBA00022553"/>
    </source>
</evidence>
<keyword evidence="11" id="KW-0472">Membrane</keyword>
<feature type="coiled-coil region" evidence="9">
    <location>
        <begin position="208"/>
        <end position="242"/>
    </location>
</feature>
<dbReference type="InterPro" id="IPR050482">
    <property type="entry name" value="Sensor_HK_TwoCompSys"/>
</dbReference>
<keyword evidence="7" id="KW-0067">ATP-binding</keyword>
<dbReference type="GO" id="GO:0016301">
    <property type="term" value="F:kinase activity"/>
    <property type="evidence" value="ECO:0007669"/>
    <property type="project" value="UniProtKB-KW"/>
</dbReference>
<feature type="transmembrane region" description="Helical" evidence="11">
    <location>
        <begin position="43"/>
        <end position="66"/>
    </location>
</feature>
<gene>
    <name evidence="13" type="ORF">M3D15_06225</name>
</gene>
<keyword evidence="5" id="KW-0547">Nucleotide-binding</keyword>
<evidence type="ECO:0000313" key="13">
    <source>
        <dbReference type="EMBL" id="MCT2042925.1"/>
    </source>
</evidence>
<keyword evidence="9" id="KW-0175">Coiled coil</keyword>
<dbReference type="InterPro" id="IPR011712">
    <property type="entry name" value="Sig_transdc_His_kin_sub3_dim/P"/>
</dbReference>
<evidence type="ECO:0000256" key="4">
    <source>
        <dbReference type="ARBA" id="ARBA00022679"/>
    </source>
</evidence>
<feature type="transmembrane region" description="Helical" evidence="11">
    <location>
        <begin position="141"/>
        <end position="163"/>
    </location>
</feature>
<keyword evidence="8" id="KW-0902">Two-component regulatory system</keyword>
<keyword evidence="3" id="KW-0597">Phosphoprotein</keyword>
<organism evidence="13 14">
    <name type="scientific">Pseudoclavibacter albus</name>
    <dbReference type="NCBI Taxonomy" id="272241"/>
    <lineage>
        <taxon>Bacteria</taxon>
        <taxon>Bacillati</taxon>
        <taxon>Actinomycetota</taxon>
        <taxon>Actinomycetes</taxon>
        <taxon>Micrococcales</taxon>
        <taxon>Microbacteriaceae</taxon>
        <taxon>Pseudoclavibacter</taxon>
    </lineage>
</organism>
<keyword evidence="14" id="KW-1185">Reference proteome</keyword>
<evidence type="ECO:0000256" key="11">
    <source>
        <dbReference type="SAM" id="Phobius"/>
    </source>
</evidence>
<feature type="domain" description="Signal transduction histidine kinase subgroup 3 dimerisation and phosphoacceptor" evidence="12">
    <location>
        <begin position="239"/>
        <end position="305"/>
    </location>
</feature>
<keyword evidence="4" id="KW-0808">Transferase</keyword>
<proteinExistence type="predicted"/>
<name>A0ABT2HX87_9MICO</name>
<evidence type="ECO:0000256" key="2">
    <source>
        <dbReference type="ARBA" id="ARBA00012438"/>
    </source>
</evidence>
<evidence type="ECO:0000256" key="8">
    <source>
        <dbReference type="ARBA" id="ARBA00023012"/>
    </source>
</evidence>
<dbReference type="Pfam" id="PF07730">
    <property type="entry name" value="HisKA_3"/>
    <property type="match status" value="1"/>
</dbReference>
<dbReference type="Proteomes" id="UP001525379">
    <property type="component" value="Unassembled WGS sequence"/>
</dbReference>
<evidence type="ECO:0000256" key="5">
    <source>
        <dbReference type="ARBA" id="ARBA00022741"/>
    </source>
</evidence>
<feature type="transmembrane region" description="Helical" evidence="11">
    <location>
        <begin position="175"/>
        <end position="206"/>
    </location>
</feature>
<dbReference type="SUPFAM" id="SSF55874">
    <property type="entry name" value="ATPase domain of HSP90 chaperone/DNA topoisomerase II/histidine kinase"/>
    <property type="match status" value="1"/>
</dbReference>
<keyword evidence="11" id="KW-1133">Transmembrane helix</keyword>
<dbReference type="InterPro" id="IPR036890">
    <property type="entry name" value="HATPase_C_sf"/>
</dbReference>
<sequence>MPTTTHDDKHAGEAKSQLRGDDHDRLPDPEHGAFTIHPRHMSWVNWVVDIALAVAFETIIGWPFIISTDLSLRVGFELIPTVILLTVAIACRRWMPGPALVLGMLAISLQPLLHAPPHGCDLGLCILIYSAAAFGSRTSQIAAGIMSLVAPALLGLYVFLVPLNVAGWSILAETVAYGAVIVVMVGGFLWLAIATVNVLFWSAGILRRTQMRSRRVQHQRELAELESLRAQEQLIVEQERNRIARDMHDVIAHSLAVVVAQADGGRYAVRANPAAAEPTLQTISEIAREALTDVRSLLAQLRHSQGEGPQAGLDDVATLLVRMEGAGLRVEHRLRGTRRPIGQAAEVAVYRLVQEALTNALRHGAPERGARLTVLWTETHLELTIENYLNPTPQQPREGSGHGLIGMRERIGMIGGTVETGVVGDQFVVAARVPVSAGSSRPAPVSETPATAPSDILASSRDHARERSFEQ</sequence>
<dbReference type="PANTHER" id="PTHR24421:SF10">
    <property type="entry name" value="NITRATE_NITRITE SENSOR PROTEIN NARQ"/>
    <property type="match status" value="1"/>
</dbReference>
<feature type="transmembrane region" description="Helical" evidence="11">
    <location>
        <begin position="115"/>
        <end position="134"/>
    </location>
</feature>
<feature type="region of interest" description="Disordered" evidence="10">
    <location>
        <begin position="437"/>
        <end position="471"/>
    </location>
</feature>
<evidence type="ECO:0000256" key="1">
    <source>
        <dbReference type="ARBA" id="ARBA00000085"/>
    </source>
</evidence>
<keyword evidence="11" id="KW-0812">Transmembrane</keyword>
<dbReference type="Gene3D" id="1.20.5.1930">
    <property type="match status" value="1"/>
</dbReference>
<reference evidence="13 14" key="1">
    <citation type="submission" date="2022-04" db="EMBL/GenBank/DDBJ databases">
        <title>Human microbiome associated bacterial genomes.</title>
        <authorList>
            <person name="Sandstrom S."/>
            <person name="Salamzade R."/>
            <person name="Kalan L.R."/>
        </authorList>
    </citation>
    <scope>NUCLEOTIDE SEQUENCE [LARGE SCALE GENOMIC DNA]</scope>
    <source>
        <strain evidence="14">p3-SID1799</strain>
    </source>
</reference>
<comment type="caution">
    <text evidence="13">The sequence shown here is derived from an EMBL/GenBank/DDBJ whole genome shotgun (WGS) entry which is preliminary data.</text>
</comment>
<evidence type="ECO:0000256" key="6">
    <source>
        <dbReference type="ARBA" id="ARBA00022777"/>
    </source>
</evidence>
<dbReference type="RefSeq" id="WP_260104246.1">
    <property type="nucleotide sequence ID" value="NZ_JALXSQ010000020.1"/>
</dbReference>
<keyword evidence="6 13" id="KW-0418">Kinase</keyword>